<evidence type="ECO:0000313" key="2">
    <source>
        <dbReference type="EMBL" id="OAT05556.1"/>
    </source>
</evidence>
<accession>A0A179UC19</accession>
<sequence>MSSVSELIYSYQLFHSFTSLTRSSIHISLSVSLPSVPVWRYLSASRGSGVLRTFSSMIQIKHMLLLVIFLYKLRFSYSYRTRSNNCEYPGQKNVLYRRIEQGSMSQLVRVAQNRLRDLNTLLDTWYGHDDLIPGVERSTQYTYEALFGTVYVGNTGAEYFFQNLAMRYRFDYVRRRLDKLQEIIMGDEPLQIYCSDDFITTTFPPQYSDIHYPPGTYWDSRKAVSGGSVPIFLPSYAKCSQDPLAGSRAFMSEIHRSHVSAGTMILCPQNFIEPDTTPDMLRMRRLSELRRVSFYDRDEPFHLERITYRNVIFIFLCLLGQLPMSGNEPMDPFKHPPVAGRDVSGWEAATMTALTHPDKAFRDANSRVPPINNAHQNQNTQPNPPPKYPETIDTIYTFYRPQNHHPKLPPAIIILRQLLVRPALPLSPQYSSLSSSSLSSSLSPVG</sequence>
<dbReference type="EMBL" id="GG657450">
    <property type="protein sequence ID" value="OAT05556.1"/>
    <property type="molecule type" value="Genomic_DNA"/>
</dbReference>
<gene>
    <name evidence="2" type="ORF">BDBG_01935</name>
</gene>
<feature type="region of interest" description="Disordered" evidence="1">
    <location>
        <begin position="366"/>
        <end position="389"/>
    </location>
</feature>
<reference evidence="3" key="1">
    <citation type="journal article" date="2015" name="PLoS Genet.">
        <title>The dynamic genome and transcriptome of the human fungal pathogen Blastomyces and close relative Emmonsia.</title>
        <authorList>
            <person name="Munoz J.F."/>
            <person name="Gauthier G.M."/>
            <person name="Desjardins C.A."/>
            <person name="Gallo J.E."/>
            <person name="Holder J."/>
            <person name="Sullivan T.D."/>
            <person name="Marty A.J."/>
            <person name="Carmen J.C."/>
            <person name="Chen Z."/>
            <person name="Ding L."/>
            <person name="Gujja S."/>
            <person name="Magrini V."/>
            <person name="Misas E."/>
            <person name="Mitreva M."/>
            <person name="Priest M."/>
            <person name="Saif S."/>
            <person name="Whiston E.A."/>
            <person name="Young S."/>
            <person name="Zeng Q."/>
            <person name="Goldman W.E."/>
            <person name="Mardis E.R."/>
            <person name="Taylor J.W."/>
            <person name="McEwen J.G."/>
            <person name="Clay O.K."/>
            <person name="Klein B.S."/>
            <person name="Cuomo C.A."/>
        </authorList>
    </citation>
    <scope>NUCLEOTIDE SEQUENCE [LARGE SCALE GENOMIC DNA]</scope>
    <source>
        <strain evidence="3">SLH14081</strain>
    </source>
</reference>
<evidence type="ECO:0000313" key="3">
    <source>
        <dbReference type="Proteomes" id="UP000002038"/>
    </source>
</evidence>
<dbReference type="KEGG" id="bgh:BDBG_01935"/>
<dbReference type="OrthoDB" id="4188597at2759"/>
<evidence type="ECO:0000256" key="1">
    <source>
        <dbReference type="SAM" id="MobiDB-lite"/>
    </source>
</evidence>
<dbReference type="VEuPathDB" id="FungiDB:BDBG_01935"/>
<organism evidence="2 3">
    <name type="scientific">Blastomyces gilchristii (strain SLH14081)</name>
    <name type="common">Blastomyces dermatitidis</name>
    <dbReference type="NCBI Taxonomy" id="559298"/>
    <lineage>
        <taxon>Eukaryota</taxon>
        <taxon>Fungi</taxon>
        <taxon>Dikarya</taxon>
        <taxon>Ascomycota</taxon>
        <taxon>Pezizomycotina</taxon>
        <taxon>Eurotiomycetes</taxon>
        <taxon>Eurotiomycetidae</taxon>
        <taxon>Onygenales</taxon>
        <taxon>Ajellomycetaceae</taxon>
        <taxon>Blastomyces</taxon>
    </lineage>
</organism>
<keyword evidence="3" id="KW-1185">Reference proteome</keyword>
<dbReference type="GeneID" id="8510223"/>
<dbReference type="Proteomes" id="UP000002038">
    <property type="component" value="Unassembled WGS sequence"/>
</dbReference>
<feature type="compositionally biased region" description="Low complexity" evidence="1">
    <location>
        <begin position="372"/>
        <end position="381"/>
    </location>
</feature>
<proteinExistence type="predicted"/>
<dbReference type="AlphaFoldDB" id="A0A179UC19"/>
<dbReference type="RefSeq" id="XP_031576771.1">
    <property type="nucleotide sequence ID" value="XM_031720550.1"/>
</dbReference>
<protein>
    <submittedName>
        <fullName evidence="2">Uncharacterized protein</fullName>
    </submittedName>
</protein>
<name>A0A179UC19_BLAGS</name>